<reference evidence="1 2" key="1">
    <citation type="submission" date="2020-01" db="EMBL/GenBank/DDBJ databases">
        <authorList>
            <person name="Zhang L."/>
            <person name="Jia K."/>
            <person name="Liu Z."/>
        </authorList>
    </citation>
    <scope>NUCLEOTIDE SEQUENCE [LARGE SCALE GENOMIC DNA]</scope>
</reference>
<sequence>MLKEQDIIYPITFISNGVGRFTFTSRYCGVKEGEGKYNGSVMHFVEQHNLRNPSNNPTKDYFYYNKDSIRSGHCLLTGSTYAAGMIIHNAYDNASAAATSGGICKVEQMPLGAKLTGVRMESGEWTDILVKPVRIEVDGETVTFLLHHSFKSKGFAGEVSMKRGTTIKWSE</sequence>
<dbReference type="Proteomes" id="UP000503311">
    <property type="component" value="Segment"/>
</dbReference>
<evidence type="ECO:0000313" key="1">
    <source>
        <dbReference type="EMBL" id="QIG62035.1"/>
    </source>
</evidence>
<accession>A0A6G6XT98</accession>
<evidence type="ECO:0000313" key="2">
    <source>
        <dbReference type="Proteomes" id="UP000503311"/>
    </source>
</evidence>
<dbReference type="EMBL" id="MT023084">
    <property type="protein sequence ID" value="QIG62035.1"/>
    <property type="molecule type" value="Genomic_DNA"/>
</dbReference>
<proteinExistence type="predicted"/>
<name>A0A6G6XT98_9CAUD</name>
<organism evidence="1 2">
    <name type="scientific">Citrobacter phage IME-JL8</name>
    <dbReference type="NCBI Taxonomy" id="2709754"/>
    <lineage>
        <taxon>Viruses</taxon>
        <taxon>Duplodnaviria</taxon>
        <taxon>Heunggongvirae</taxon>
        <taxon>Uroviricota</taxon>
        <taxon>Caudoviricetes</taxon>
        <taxon>Drexlerviridae</taxon>
        <taxon>Tunavirinae</taxon>
        <taxon>Sertoctavirus</taxon>
        <taxon>Sertoctavirus SRT8</taxon>
    </lineage>
</organism>
<protein>
    <submittedName>
        <fullName evidence="1">Uncharacterized protein</fullName>
    </submittedName>
</protein>